<evidence type="ECO:0000313" key="10">
    <source>
        <dbReference type="Proteomes" id="UP000076632"/>
    </source>
</evidence>
<dbReference type="InterPro" id="IPR013083">
    <property type="entry name" value="Znf_RING/FYVE/PHD"/>
</dbReference>
<protein>
    <recommendedName>
        <fullName evidence="2">RING-type E3 ubiquitin transferase</fullName>
        <ecNumber evidence="2">2.3.2.27</ecNumber>
    </recommendedName>
</protein>
<dbReference type="InterPro" id="IPR001841">
    <property type="entry name" value="Znf_RING"/>
</dbReference>
<feature type="region of interest" description="Disordered" evidence="7">
    <location>
        <begin position="90"/>
        <end position="156"/>
    </location>
</feature>
<reference evidence="9 10" key="1">
    <citation type="journal article" date="2016" name="Fungal Biol.">
        <title>The genome of Xylona heveae provides a window into fungal endophytism.</title>
        <authorList>
            <person name="Gazis R."/>
            <person name="Kuo A."/>
            <person name="Riley R."/>
            <person name="LaButti K."/>
            <person name="Lipzen A."/>
            <person name="Lin J."/>
            <person name="Amirebrahimi M."/>
            <person name="Hesse C.N."/>
            <person name="Spatafora J.W."/>
            <person name="Henrissat B."/>
            <person name="Hainaut M."/>
            <person name="Grigoriev I.V."/>
            <person name="Hibbett D.S."/>
        </authorList>
    </citation>
    <scope>NUCLEOTIDE SEQUENCE [LARGE SCALE GENOMIC DNA]</scope>
    <source>
        <strain evidence="9 10">TC161</strain>
    </source>
</reference>
<evidence type="ECO:0000256" key="7">
    <source>
        <dbReference type="SAM" id="MobiDB-lite"/>
    </source>
</evidence>
<dbReference type="STRING" id="1328760.A0A165G7P8"/>
<dbReference type="GO" id="GO:0061630">
    <property type="term" value="F:ubiquitin protein ligase activity"/>
    <property type="evidence" value="ECO:0007669"/>
    <property type="project" value="UniProtKB-EC"/>
</dbReference>
<keyword evidence="3" id="KW-0808">Transferase</keyword>
<feature type="compositionally biased region" description="Basic and acidic residues" evidence="7">
    <location>
        <begin position="317"/>
        <end position="329"/>
    </location>
</feature>
<dbReference type="SMART" id="SM00184">
    <property type="entry name" value="RING"/>
    <property type="match status" value="1"/>
</dbReference>
<keyword evidence="5" id="KW-0804">Transcription</keyword>
<comment type="catalytic activity">
    <reaction evidence="1">
        <text>S-ubiquitinyl-[E2 ubiquitin-conjugating enzyme]-L-cysteine + [acceptor protein]-L-lysine = [E2 ubiquitin-conjugating enzyme]-L-cysteine + N(6)-ubiquitinyl-[acceptor protein]-L-lysine.</text>
        <dbReference type="EC" id="2.3.2.27"/>
    </reaction>
</comment>
<dbReference type="GeneID" id="28898024"/>
<keyword evidence="4" id="KW-0805">Transcription regulation</keyword>
<dbReference type="InParanoid" id="A0A165G7P8"/>
<accession>A0A165G7P8</accession>
<evidence type="ECO:0000256" key="5">
    <source>
        <dbReference type="ARBA" id="ARBA00023163"/>
    </source>
</evidence>
<gene>
    <name evidence="9" type="ORF">L228DRAFT_248591</name>
</gene>
<evidence type="ECO:0000313" key="9">
    <source>
        <dbReference type="EMBL" id="KZF21836.1"/>
    </source>
</evidence>
<dbReference type="PANTHER" id="PTHR46077:SF1">
    <property type="entry name" value="TOP1 BINDING ARGININE_SERINE RICH PROTEIN, E3 UBIQUITIN LIGASE"/>
    <property type="match status" value="1"/>
</dbReference>
<dbReference type="GO" id="GO:0000209">
    <property type="term" value="P:protein polyubiquitination"/>
    <property type="evidence" value="ECO:0007669"/>
    <property type="project" value="TreeGrafter"/>
</dbReference>
<name>A0A165G7P8_XYLHT</name>
<keyword evidence="10" id="KW-1185">Reference proteome</keyword>
<keyword evidence="6" id="KW-0863">Zinc-finger</keyword>
<dbReference type="Proteomes" id="UP000076632">
    <property type="component" value="Unassembled WGS sequence"/>
</dbReference>
<evidence type="ECO:0000256" key="2">
    <source>
        <dbReference type="ARBA" id="ARBA00012483"/>
    </source>
</evidence>
<dbReference type="OMA" id="RRHIYRH"/>
<sequence>MDSDTTIRQQVLQNTLKEVHFRHEDGKTEDSHAVSHEEPCVICLERISELAIAVPCQHHNFDFLCLVSWLQQQSSCPLCKSEVTAVKYGPSPQGYKTYTVTSTTPTPTPTPTPSSGPSQASSRFRGSGAPLQHRPFGPRRPRRPLSPPSPNEALVRRRRVYRHQLYSRHVGSNRLSRFRDLTPQMFCRDAELVSRARKWIRRELQVFAFLNPETTNGDGSGGGDEAVSRRANNAEFLLEYIIAILKTVDIKDSGGQAEDMLQEFLGRDNAKLFLHELRAWLRSPYVSLQDWDRAVQYDESAIKNPESSGLGEVAESEPSRPRARDRTEAPPETSSQIPAGAEPGPVRRARTDHYSPRRRSPYNDSRERRGRRGFRPTDRYIPD</sequence>
<dbReference type="EC" id="2.3.2.27" evidence="2"/>
<proteinExistence type="predicted"/>
<dbReference type="Gene3D" id="3.30.40.10">
    <property type="entry name" value="Zinc/RING finger domain, C3HC4 (zinc finger)"/>
    <property type="match status" value="1"/>
</dbReference>
<feature type="region of interest" description="Disordered" evidence="7">
    <location>
        <begin position="302"/>
        <end position="383"/>
    </location>
</feature>
<dbReference type="PROSITE" id="PS50089">
    <property type="entry name" value="ZF_RING_2"/>
    <property type="match status" value="1"/>
</dbReference>
<keyword evidence="6" id="KW-0862">Zinc</keyword>
<feature type="domain" description="RING-type" evidence="8">
    <location>
        <begin position="40"/>
        <end position="80"/>
    </location>
</feature>
<dbReference type="Pfam" id="PF13639">
    <property type="entry name" value="zf-RING_2"/>
    <property type="match status" value="1"/>
</dbReference>
<dbReference type="EMBL" id="KV407460">
    <property type="protein sequence ID" value="KZF21836.1"/>
    <property type="molecule type" value="Genomic_DNA"/>
</dbReference>
<keyword evidence="6" id="KW-0479">Metal-binding</keyword>
<evidence type="ECO:0000256" key="1">
    <source>
        <dbReference type="ARBA" id="ARBA00000900"/>
    </source>
</evidence>
<evidence type="ECO:0000256" key="4">
    <source>
        <dbReference type="ARBA" id="ARBA00023015"/>
    </source>
</evidence>
<dbReference type="GO" id="GO:0008270">
    <property type="term" value="F:zinc ion binding"/>
    <property type="evidence" value="ECO:0007669"/>
    <property type="project" value="UniProtKB-KW"/>
</dbReference>
<organism evidence="9 10">
    <name type="scientific">Xylona heveae (strain CBS 132557 / TC161)</name>
    <dbReference type="NCBI Taxonomy" id="1328760"/>
    <lineage>
        <taxon>Eukaryota</taxon>
        <taxon>Fungi</taxon>
        <taxon>Dikarya</taxon>
        <taxon>Ascomycota</taxon>
        <taxon>Pezizomycotina</taxon>
        <taxon>Xylonomycetes</taxon>
        <taxon>Xylonales</taxon>
        <taxon>Xylonaceae</taxon>
        <taxon>Xylona</taxon>
    </lineage>
</organism>
<evidence type="ECO:0000256" key="3">
    <source>
        <dbReference type="ARBA" id="ARBA00022679"/>
    </source>
</evidence>
<dbReference type="PANTHER" id="PTHR46077">
    <property type="entry name" value="E3 UBIQUITIN-PROTEIN LIGASE TOPORS"/>
    <property type="match status" value="1"/>
</dbReference>
<evidence type="ECO:0000256" key="6">
    <source>
        <dbReference type="PROSITE-ProRule" id="PRU00175"/>
    </source>
</evidence>
<dbReference type="OrthoDB" id="21204at2759"/>
<dbReference type="GO" id="GO:0006513">
    <property type="term" value="P:protein monoubiquitination"/>
    <property type="evidence" value="ECO:0007669"/>
    <property type="project" value="TreeGrafter"/>
</dbReference>
<dbReference type="SUPFAM" id="SSF57850">
    <property type="entry name" value="RING/U-box"/>
    <property type="match status" value="1"/>
</dbReference>
<dbReference type="AlphaFoldDB" id="A0A165G7P8"/>
<dbReference type="RefSeq" id="XP_018187391.1">
    <property type="nucleotide sequence ID" value="XM_018332887.1"/>
</dbReference>
<evidence type="ECO:0000259" key="8">
    <source>
        <dbReference type="PROSITE" id="PS50089"/>
    </source>
</evidence>